<organism evidence="8 9">
    <name type="scientific">Neiella marina</name>
    <dbReference type="NCBI Taxonomy" id="508461"/>
    <lineage>
        <taxon>Bacteria</taxon>
        <taxon>Pseudomonadati</taxon>
        <taxon>Pseudomonadota</taxon>
        <taxon>Gammaproteobacteria</taxon>
        <taxon>Alteromonadales</taxon>
        <taxon>Echinimonadaceae</taxon>
        <taxon>Neiella</taxon>
    </lineage>
</organism>
<evidence type="ECO:0000256" key="1">
    <source>
        <dbReference type="ARBA" id="ARBA00004651"/>
    </source>
</evidence>
<evidence type="ECO:0000256" key="3">
    <source>
        <dbReference type="ARBA" id="ARBA00022692"/>
    </source>
</evidence>
<evidence type="ECO:0000259" key="7">
    <source>
        <dbReference type="Pfam" id="PF03553"/>
    </source>
</evidence>
<keyword evidence="2" id="KW-1003">Cell membrane</keyword>
<dbReference type="AlphaFoldDB" id="A0A8J2U3Z3"/>
<evidence type="ECO:0000256" key="6">
    <source>
        <dbReference type="SAM" id="Phobius"/>
    </source>
</evidence>
<feature type="transmembrane region" description="Helical" evidence="6">
    <location>
        <begin position="110"/>
        <end position="128"/>
    </location>
</feature>
<keyword evidence="3 6" id="KW-0812">Transmembrane</keyword>
<feature type="transmembrane region" description="Helical" evidence="6">
    <location>
        <begin position="384"/>
        <end position="408"/>
    </location>
</feature>
<dbReference type="PANTHER" id="PTHR43478">
    <property type="entry name" value="NA+/H+ ANTIPORTER-RELATED"/>
    <property type="match status" value="1"/>
</dbReference>
<feature type="transmembrane region" description="Helical" evidence="6">
    <location>
        <begin position="414"/>
        <end position="436"/>
    </location>
</feature>
<dbReference type="Pfam" id="PF03553">
    <property type="entry name" value="Na_H_antiporter"/>
    <property type="match status" value="1"/>
</dbReference>
<evidence type="ECO:0000256" key="4">
    <source>
        <dbReference type="ARBA" id="ARBA00022989"/>
    </source>
</evidence>
<keyword evidence="9" id="KW-1185">Reference proteome</keyword>
<feature type="transmembrane region" description="Helical" evidence="6">
    <location>
        <begin position="196"/>
        <end position="222"/>
    </location>
</feature>
<dbReference type="RefSeq" id="WP_087505261.1">
    <property type="nucleotide sequence ID" value="NZ_BMDX01000005.1"/>
</dbReference>
<reference evidence="9" key="1">
    <citation type="journal article" date="2019" name="Int. J. Syst. Evol. Microbiol.">
        <title>The Global Catalogue of Microorganisms (GCM) 10K type strain sequencing project: providing services to taxonomists for standard genome sequencing and annotation.</title>
        <authorList>
            <consortium name="The Broad Institute Genomics Platform"/>
            <consortium name="The Broad Institute Genome Sequencing Center for Infectious Disease"/>
            <person name="Wu L."/>
            <person name="Ma J."/>
        </authorList>
    </citation>
    <scope>NUCLEOTIDE SEQUENCE [LARGE SCALE GENOMIC DNA]</scope>
    <source>
        <strain evidence="9">CGMCC 1.10130</strain>
    </source>
</reference>
<feature type="transmembrane region" description="Helical" evidence="6">
    <location>
        <begin position="259"/>
        <end position="282"/>
    </location>
</feature>
<evidence type="ECO:0000256" key="2">
    <source>
        <dbReference type="ARBA" id="ARBA00022475"/>
    </source>
</evidence>
<keyword evidence="5 6" id="KW-0472">Membrane</keyword>
<comment type="subcellular location">
    <subcellularLocation>
        <location evidence="1">Cell membrane</location>
        <topology evidence="1">Multi-pass membrane protein</topology>
    </subcellularLocation>
</comment>
<comment type="caution">
    <text evidence="8">The sequence shown here is derived from an EMBL/GenBank/DDBJ whole genome shotgun (WGS) entry which is preliminary data.</text>
</comment>
<keyword evidence="4 6" id="KW-1133">Transmembrane helix</keyword>
<dbReference type="EMBL" id="BMDX01000005">
    <property type="protein sequence ID" value="GGA73322.1"/>
    <property type="molecule type" value="Genomic_DNA"/>
</dbReference>
<dbReference type="PANTHER" id="PTHR43478:SF1">
    <property type="entry name" value="NA+_H+ ANTIPORTER NHAC-LIKE C-TERMINAL DOMAIN-CONTAINING PROTEIN"/>
    <property type="match status" value="1"/>
</dbReference>
<name>A0A8J2U3Z3_9GAMM</name>
<feature type="transmembrane region" description="Helical" evidence="6">
    <location>
        <begin position="70"/>
        <end position="90"/>
    </location>
</feature>
<feature type="transmembrane region" description="Helical" evidence="6">
    <location>
        <begin position="303"/>
        <end position="323"/>
    </location>
</feature>
<evidence type="ECO:0000313" key="9">
    <source>
        <dbReference type="Proteomes" id="UP000619743"/>
    </source>
</evidence>
<gene>
    <name evidence="8" type="ORF">GCM10011369_13820</name>
</gene>
<protein>
    <submittedName>
        <fullName evidence="8">Tetracycline efflux Na+/H+ antiporter family transporter Tet(35)</fullName>
    </submittedName>
</protein>
<dbReference type="InterPro" id="IPR018461">
    <property type="entry name" value="Na/H_Antiport_NhaC-like_C"/>
</dbReference>
<feature type="transmembrane region" description="Helical" evidence="6">
    <location>
        <begin position="159"/>
        <end position="184"/>
    </location>
</feature>
<evidence type="ECO:0000313" key="8">
    <source>
        <dbReference type="EMBL" id="GGA73322.1"/>
    </source>
</evidence>
<feature type="transmembrane region" description="Helical" evidence="6">
    <location>
        <begin position="343"/>
        <end position="363"/>
    </location>
</feature>
<proteinExistence type="predicted"/>
<accession>A0A8J2U3Z3</accession>
<dbReference type="GO" id="GO:0005886">
    <property type="term" value="C:plasma membrane"/>
    <property type="evidence" value="ECO:0007669"/>
    <property type="project" value="UniProtKB-SubCell"/>
</dbReference>
<feature type="domain" description="Na+/H+ antiporter NhaC-like C-terminal" evidence="7">
    <location>
        <begin position="162"/>
        <end position="484"/>
    </location>
</feature>
<dbReference type="OrthoDB" id="9762978at2"/>
<sequence>MNFAESAWSLLPPFLALSAAVVSRRVVPSLALGILAGVGLLAGGDLLRSVDLLWSKVTGLVWADGELNSWNLYIVGFLLLLGMLTSLLSLSGATQAFANWAIKRIQTARGARLTTVFLGIVIFIDDYFNSLAVGSVSRPITDKLRTSRAKLAYLLDSTAAPMCVLMPISSWGAYIIAVIGGILLTHNVTDISPLHAFVAMIPMNFYAIFAIALVVVVAIWPINLGAMKACERKALSGDVGGIQQTLADDQLPPLANGHVAGLLVPIAVLVMATVVALIATGTQTVLADGGELTALTALENTDVGLSLIIGGVVALIVAIAMLVPQQPKLSQLGNSLVVGANSMRGAIIVLCFAWCIGSVISDLKTGAYLASFVGDSIASNWLPTLLFVLAGIMAFATGTSWGTFGIMLPIAGDMAAATDIAMMLPLLAAVLAGAVFGDHCSPISDTTILSSTGAGCDHIEHVRTQLPYAVLVAIVSAVGYAVMGTSGSVTAGLMTSSLVFALLVWGLKRGVREV</sequence>
<feature type="transmembrane region" description="Helical" evidence="6">
    <location>
        <begin position="30"/>
        <end position="50"/>
    </location>
</feature>
<dbReference type="Proteomes" id="UP000619743">
    <property type="component" value="Unassembled WGS sequence"/>
</dbReference>
<feature type="transmembrane region" description="Helical" evidence="6">
    <location>
        <begin position="489"/>
        <end position="507"/>
    </location>
</feature>
<evidence type="ECO:0000256" key="5">
    <source>
        <dbReference type="ARBA" id="ARBA00023136"/>
    </source>
</evidence>
<feature type="transmembrane region" description="Helical" evidence="6">
    <location>
        <begin position="466"/>
        <end position="483"/>
    </location>
</feature>